<dbReference type="Proteomes" id="UP000499080">
    <property type="component" value="Unassembled WGS sequence"/>
</dbReference>
<evidence type="ECO:0008006" key="3">
    <source>
        <dbReference type="Google" id="ProtNLM"/>
    </source>
</evidence>
<dbReference type="AlphaFoldDB" id="A0A4Y2GFE7"/>
<name>A0A4Y2GFE7_ARAVE</name>
<accession>A0A4Y2GFE7</accession>
<evidence type="ECO:0000313" key="2">
    <source>
        <dbReference type="Proteomes" id="UP000499080"/>
    </source>
</evidence>
<dbReference type="OrthoDB" id="6437148at2759"/>
<gene>
    <name evidence="1" type="ORF">AVEN_267136_1</name>
</gene>
<reference evidence="1 2" key="1">
    <citation type="journal article" date="2019" name="Sci. Rep.">
        <title>Orb-weaving spider Araneus ventricosus genome elucidates the spidroin gene catalogue.</title>
        <authorList>
            <person name="Kono N."/>
            <person name="Nakamura H."/>
            <person name="Ohtoshi R."/>
            <person name="Moran D.A.P."/>
            <person name="Shinohara A."/>
            <person name="Yoshida Y."/>
            <person name="Fujiwara M."/>
            <person name="Mori M."/>
            <person name="Tomita M."/>
            <person name="Arakawa K."/>
        </authorList>
    </citation>
    <scope>NUCLEOTIDE SEQUENCE [LARGE SCALE GENOMIC DNA]</scope>
</reference>
<comment type="caution">
    <text evidence="1">The sequence shown here is derived from an EMBL/GenBank/DDBJ whole genome shotgun (WGS) entry which is preliminary data.</text>
</comment>
<organism evidence="1 2">
    <name type="scientific">Araneus ventricosus</name>
    <name type="common">Orbweaver spider</name>
    <name type="synonym">Epeira ventricosa</name>
    <dbReference type="NCBI Taxonomy" id="182803"/>
    <lineage>
        <taxon>Eukaryota</taxon>
        <taxon>Metazoa</taxon>
        <taxon>Ecdysozoa</taxon>
        <taxon>Arthropoda</taxon>
        <taxon>Chelicerata</taxon>
        <taxon>Arachnida</taxon>
        <taxon>Araneae</taxon>
        <taxon>Araneomorphae</taxon>
        <taxon>Entelegynae</taxon>
        <taxon>Araneoidea</taxon>
        <taxon>Araneidae</taxon>
        <taxon>Araneus</taxon>
    </lineage>
</organism>
<dbReference type="EMBL" id="BGPR01001330">
    <property type="protein sequence ID" value="GBM51268.1"/>
    <property type="molecule type" value="Genomic_DNA"/>
</dbReference>
<keyword evidence="2" id="KW-1185">Reference proteome</keyword>
<proteinExistence type="predicted"/>
<evidence type="ECO:0000313" key="1">
    <source>
        <dbReference type="EMBL" id="GBM51268.1"/>
    </source>
</evidence>
<protein>
    <recommendedName>
        <fullName evidence="3">Reverse transcriptase domain-containing protein</fullName>
    </recommendedName>
</protein>
<sequence length="178" mass="20048">MENINSRLIRGTKLDLMAIHFHGLNSEYHPKLKYSTGYTTQAVLVRLPTWKQRIGHAILIHLLCSQPPNCAREPLTTCNVEPYLRLWTPALAQVTYSFTAFFKIEVTLLTPQGRATKEKQGCPLSQGSCSGPALWNLAANKILNQVWPDNVRIQAFSDDFVLVIKADTNKSLVEDKVQ</sequence>